<name>A0AAD7E491_9AGAR</name>
<accession>A0AAD7E491</accession>
<feature type="region of interest" description="Disordered" evidence="1">
    <location>
        <begin position="216"/>
        <end position="247"/>
    </location>
</feature>
<feature type="compositionally biased region" description="Basic and acidic residues" evidence="1">
    <location>
        <begin position="287"/>
        <end position="301"/>
    </location>
</feature>
<evidence type="ECO:0000313" key="2">
    <source>
        <dbReference type="EMBL" id="KAJ7227489.1"/>
    </source>
</evidence>
<feature type="non-terminal residue" evidence="2">
    <location>
        <position position="1"/>
    </location>
</feature>
<feature type="region of interest" description="Disordered" evidence="1">
    <location>
        <begin position="22"/>
        <end position="43"/>
    </location>
</feature>
<evidence type="ECO:0000256" key="1">
    <source>
        <dbReference type="SAM" id="MobiDB-lite"/>
    </source>
</evidence>
<feature type="region of interest" description="Disordered" evidence="1">
    <location>
        <begin position="73"/>
        <end position="104"/>
    </location>
</feature>
<feature type="region of interest" description="Disordered" evidence="1">
    <location>
        <begin position="264"/>
        <end position="301"/>
    </location>
</feature>
<comment type="caution">
    <text evidence="2">The sequence shown here is derived from an EMBL/GenBank/DDBJ whole genome shotgun (WGS) entry which is preliminary data.</text>
</comment>
<gene>
    <name evidence="2" type="ORF">GGX14DRAFT_630158</name>
</gene>
<dbReference type="AlphaFoldDB" id="A0AAD7E491"/>
<dbReference type="EMBL" id="JARJCW010000003">
    <property type="protein sequence ID" value="KAJ7227489.1"/>
    <property type="molecule type" value="Genomic_DNA"/>
</dbReference>
<evidence type="ECO:0000313" key="3">
    <source>
        <dbReference type="Proteomes" id="UP001219525"/>
    </source>
</evidence>
<protein>
    <submittedName>
        <fullName evidence="2">Uncharacterized protein</fullName>
    </submittedName>
</protein>
<proteinExistence type="predicted"/>
<dbReference type="Proteomes" id="UP001219525">
    <property type="component" value="Unassembled WGS sequence"/>
</dbReference>
<feature type="compositionally biased region" description="Low complexity" evidence="1">
    <location>
        <begin position="153"/>
        <end position="163"/>
    </location>
</feature>
<feature type="region of interest" description="Disordered" evidence="1">
    <location>
        <begin position="133"/>
        <end position="199"/>
    </location>
</feature>
<sequence length="301" mass="32766">MTFPGVTSKHSPPTLLRLRLSLPCHQPPPSMASRSRRATEYDSMKRSVLNGPPAFSLLRGANTSTQHRQHQFYPFDDTDPEIKRRSCRRPPPRSEPAAGLQTAITTPPSVPYYAAFAGSSRSLSSSYLNSLMPPKQDVGRGRGQHRTTLNILNSRSASSGSRANSRDISRHGPVFFNDLQAPGSYSPSAPPSPAFEDAATSEEAMSIARRRTFTGRHVPGELDLPSVPSLSAPSKGRRSRSNVLPPGANLGVFQAAKTDMSSFLFSPGDDASRQEFRVSQPPFQGRRCVEEDPAGEHRTVA</sequence>
<organism evidence="2 3">
    <name type="scientific">Mycena pura</name>
    <dbReference type="NCBI Taxonomy" id="153505"/>
    <lineage>
        <taxon>Eukaryota</taxon>
        <taxon>Fungi</taxon>
        <taxon>Dikarya</taxon>
        <taxon>Basidiomycota</taxon>
        <taxon>Agaricomycotina</taxon>
        <taxon>Agaricomycetes</taxon>
        <taxon>Agaricomycetidae</taxon>
        <taxon>Agaricales</taxon>
        <taxon>Marasmiineae</taxon>
        <taxon>Mycenaceae</taxon>
        <taxon>Mycena</taxon>
    </lineage>
</organism>
<reference evidence="2" key="1">
    <citation type="submission" date="2023-03" db="EMBL/GenBank/DDBJ databases">
        <title>Massive genome expansion in bonnet fungi (Mycena s.s.) driven by repeated elements and novel gene families across ecological guilds.</title>
        <authorList>
            <consortium name="Lawrence Berkeley National Laboratory"/>
            <person name="Harder C.B."/>
            <person name="Miyauchi S."/>
            <person name="Viragh M."/>
            <person name="Kuo A."/>
            <person name="Thoen E."/>
            <person name="Andreopoulos B."/>
            <person name="Lu D."/>
            <person name="Skrede I."/>
            <person name="Drula E."/>
            <person name="Henrissat B."/>
            <person name="Morin E."/>
            <person name="Kohler A."/>
            <person name="Barry K."/>
            <person name="LaButti K."/>
            <person name="Morin E."/>
            <person name="Salamov A."/>
            <person name="Lipzen A."/>
            <person name="Mereny Z."/>
            <person name="Hegedus B."/>
            <person name="Baldrian P."/>
            <person name="Stursova M."/>
            <person name="Weitz H."/>
            <person name="Taylor A."/>
            <person name="Grigoriev I.V."/>
            <person name="Nagy L.G."/>
            <person name="Martin F."/>
            <person name="Kauserud H."/>
        </authorList>
    </citation>
    <scope>NUCLEOTIDE SEQUENCE</scope>
    <source>
        <strain evidence="2">9144</strain>
    </source>
</reference>
<keyword evidence="3" id="KW-1185">Reference proteome</keyword>